<dbReference type="GO" id="GO:0000271">
    <property type="term" value="P:polysaccharide biosynthetic process"/>
    <property type="evidence" value="ECO:0007669"/>
    <property type="project" value="TreeGrafter"/>
</dbReference>
<dbReference type="InterPro" id="IPR015421">
    <property type="entry name" value="PyrdxlP-dep_Trfase_major"/>
</dbReference>
<feature type="modified residue" description="N6-(pyridoxal phosphate)lysine" evidence="4">
    <location>
        <position position="191"/>
    </location>
</feature>
<name>A0AAE3MAS8_9BACT</name>
<dbReference type="Gene3D" id="3.90.1150.10">
    <property type="entry name" value="Aspartate Aminotransferase, domain 1"/>
    <property type="match status" value="1"/>
</dbReference>
<reference evidence="6" key="1">
    <citation type="submission" date="2022-10" db="EMBL/GenBank/DDBJ databases">
        <authorList>
            <person name="Yu W.X."/>
        </authorList>
    </citation>
    <scope>NUCLEOTIDE SEQUENCE</scope>
    <source>
        <strain evidence="6">D04</strain>
    </source>
</reference>
<organism evidence="6 7">
    <name type="scientific">Plebeiibacterium marinum</name>
    <dbReference type="NCBI Taxonomy" id="2992111"/>
    <lineage>
        <taxon>Bacteria</taxon>
        <taxon>Pseudomonadati</taxon>
        <taxon>Bacteroidota</taxon>
        <taxon>Bacteroidia</taxon>
        <taxon>Marinilabiliales</taxon>
        <taxon>Marinilabiliaceae</taxon>
        <taxon>Plebeiibacterium</taxon>
    </lineage>
</organism>
<dbReference type="InterPro" id="IPR000653">
    <property type="entry name" value="DegT/StrS_aminotransferase"/>
</dbReference>
<dbReference type="EMBL" id="JAPDPI010000001">
    <property type="protein sequence ID" value="MCW3804164.1"/>
    <property type="molecule type" value="Genomic_DNA"/>
</dbReference>
<dbReference type="Gene3D" id="3.40.640.10">
    <property type="entry name" value="Type I PLP-dependent aspartate aminotransferase-like (Major domain)"/>
    <property type="match status" value="1"/>
</dbReference>
<sequence length="377" mass="41608">MKIQMVDLVGQYQKIQNDVNASIQEVINSATFINGPAVSSFEKNLADFINCVEVIGCANGTDALQIAMMTLGLKPGDEVIVPVHTYVATAEAIAVLGLEPVFVDVQTEFFTIDVSQIENKITAKTKAIVPVHLYGQCADMETIMKIANKYNLFVIEDTAQALGAEFSFSNGKRSMAGTIGHIGCTSFFPSKNLGCFGDGGALMVDDRELADRARMIASHGQKIKYHHDIVGCNSRLDSIQAAILNVKLPFLSKYNEARQIVAQRYDEAFKDISEVVIPQKAPYSTHVYHQYTIKVAGICRNKLKQKLQDKGIPSMIYYPVPLHFQKAYAKPGIGKGSFQVSEHLSEVVLSLPIHTEMTLEQQQYIVSEVKKAIKELL</sequence>
<dbReference type="InterPro" id="IPR015422">
    <property type="entry name" value="PyrdxlP-dep_Trfase_small"/>
</dbReference>
<dbReference type="SUPFAM" id="SSF53383">
    <property type="entry name" value="PLP-dependent transferases"/>
    <property type="match status" value="1"/>
</dbReference>
<dbReference type="PANTHER" id="PTHR30244:SF36">
    <property type="entry name" value="3-OXO-GLUCOSE-6-PHOSPHATE:GLUTAMATE AMINOTRANSFERASE"/>
    <property type="match status" value="1"/>
</dbReference>
<protein>
    <submittedName>
        <fullName evidence="6">DegT/DnrJ/EryC1/StrS family aminotransferase</fullName>
    </submittedName>
</protein>
<dbReference type="PIRSF" id="PIRSF000390">
    <property type="entry name" value="PLP_StrS"/>
    <property type="match status" value="1"/>
</dbReference>
<dbReference type="RefSeq" id="WP_301197387.1">
    <property type="nucleotide sequence ID" value="NZ_JAPDPI010000001.1"/>
</dbReference>
<evidence type="ECO:0000313" key="7">
    <source>
        <dbReference type="Proteomes" id="UP001207408"/>
    </source>
</evidence>
<dbReference type="AlphaFoldDB" id="A0AAE3MAS8"/>
<dbReference type="Proteomes" id="UP001207408">
    <property type="component" value="Unassembled WGS sequence"/>
</dbReference>
<dbReference type="CDD" id="cd00616">
    <property type="entry name" value="AHBA_syn"/>
    <property type="match status" value="1"/>
</dbReference>
<evidence type="ECO:0000256" key="5">
    <source>
        <dbReference type="RuleBase" id="RU004508"/>
    </source>
</evidence>
<evidence type="ECO:0000256" key="3">
    <source>
        <dbReference type="PIRSR" id="PIRSR000390-1"/>
    </source>
</evidence>
<comment type="caution">
    <text evidence="6">The sequence shown here is derived from an EMBL/GenBank/DDBJ whole genome shotgun (WGS) entry which is preliminary data.</text>
</comment>
<keyword evidence="6" id="KW-0032">Aminotransferase</keyword>
<keyword evidence="6" id="KW-0808">Transferase</keyword>
<keyword evidence="1 4" id="KW-0663">Pyridoxal phosphate</keyword>
<evidence type="ECO:0000256" key="1">
    <source>
        <dbReference type="ARBA" id="ARBA00022898"/>
    </source>
</evidence>
<feature type="active site" description="Proton acceptor" evidence="3">
    <location>
        <position position="191"/>
    </location>
</feature>
<dbReference type="GO" id="GO:0030170">
    <property type="term" value="F:pyridoxal phosphate binding"/>
    <property type="evidence" value="ECO:0007669"/>
    <property type="project" value="TreeGrafter"/>
</dbReference>
<dbReference type="PANTHER" id="PTHR30244">
    <property type="entry name" value="TRANSAMINASE"/>
    <property type="match status" value="1"/>
</dbReference>
<comment type="similarity">
    <text evidence="2 5">Belongs to the DegT/DnrJ/EryC1 family.</text>
</comment>
<accession>A0AAE3MAS8</accession>
<proteinExistence type="inferred from homology"/>
<evidence type="ECO:0000256" key="4">
    <source>
        <dbReference type="PIRSR" id="PIRSR000390-2"/>
    </source>
</evidence>
<dbReference type="Pfam" id="PF01041">
    <property type="entry name" value="DegT_DnrJ_EryC1"/>
    <property type="match status" value="1"/>
</dbReference>
<dbReference type="InterPro" id="IPR015424">
    <property type="entry name" value="PyrdxlP-dep_Trfase"/>
</dbReference>
<dbReference type="GO" id="GO:0008483">
    <property type="term" value="F:transaminase activity"/>
    <property type="evidence" value="ECO:0007669"/>
    <property type="project" value="UniProtKB-KW"/>
</dbReference>
<gene>
    <name evidence="6" type="ORF">OM074_00935</name>
</gene>
<evidence type="ECO:0000313" key="6">
    <source>
        <dbReference type="EMBL" id="MCW3804164.1"/>
    </source>
</evidence>
<keyword evidence="7" id="KW-1185">Reference proteome</keyword>
<evidence type="ECO:0000256" key="2">
    <source>
        <dbReference type="ARBA" id="ARBA00037999"/>
    </source>
</evidence>